<dbReference type="InParanoid" id="C4R3P7"/>
<keyword evidence="7" id="KW-0521">NADP</keyword>
<dbReference type="InterPro" id="IPR024072">
    <property type="entry name" value="DHFR-like_dom_sf"/>
</dbReference>
<sequence>MSFVPFLEPFIPHENTLLPELPFVTLTYAQSLDSRIAAKKGERTVISHQETKNMTQYLRSKHDAILVGVKTVLADDPGLNCKLGTPIRPIILDPTFQLLSKIASLKLIKLGLSGEGEPPVFITRKGVVSPDLQANLRSDYGISIVEIADRDVHRGKMSWFAILKILKDAEIHSVMVEGGATIINDLLICRQNSVPLVASLIITVGPVYLGKDGVEVTPARSVKLGNVRWWHGIQDAVVAASLE</sequence>
<dbReference type="eggNOG" id="ENOG502RZWZ">
    <property type="taxonomic scope" value="Eukaryota"/>
</dbReference>
<keyword evidence="6" id="KW-0686">Riboflavin biosynthesis</keyword>
<evidence type="ECO:0000256" key="4">
    <source>
        <dbReference type="ARBA" id="ARBA00012851"/>
    </source>
</evidence>
<comment type="catalytic activity">
    <reaction evidence="12">
        <text>2,5-diamino-6-(1-D-ribitylamino)pyrimidin-4(3H)-one 5'-phosphate + NADP(+) = 2,5-diamino-6-(1-D-ribosylamino)pyrimidin-4(3H)-one 5'-phosphate + NADPH + H(+)</text>
        <dbReference type="Rhea" id="RHEA:27278"/>
        <dbReference type="ChEBI" id="CHEBI:15378"/>
        <dbReference type="ChEBI" id="CHEBI:57783"/>
        <dbReference type="ChEBI" id="CHEBI:58349"/>
        <dbReference type="ChEBI" id="CHEBI:58890"/>
        <dbReference type="ChEBI" id="CHEBI:59545"/>
        <dbReference type="EC" id="1.1.1.302"/>
    </reaction>
</comment>
<dbReference type="AlphaFoldDB" id="C4R3P7"/>
<evidence type="ECO:0000256" key="2">
    <source>
        <dbReference type="ARBA" id="ARBA00005104"/>
    </source>
</evidence>
<dbReference type="OrthoDB" id="5432at2759"/>
<evidence type="ECO:0000259" key="13">
    <source>
        <dbReference type="Pfam" id="PF01872"/>
    </source>
</evidence>
<evidence type="ECO:0000313" key="15">
    <source>
        <dbReference type="Proteomes" id="UP000000314"/>
    </source>
</evidence>
<dbReference type="OMA" id="HYLRYHH"/>
<dbReference type="RefSeq" id="XP_002492362.1">
    <property type="nucleotide sequence ID" value="XM_002492317.1"/>
</dbReference>
<comment type="catalytic activity">
    <reaction evidence="11">
        <text>2,5-diamino-6-(1-D-ribitylamino)pyrimidin-4(3H)-one 5'-phosphate + NAD(+) = 2,5-diamino-6-(1-D-ribosylamino)pyrimidin-4(3H)-one 5'-phosphate + NADH + H(+)</text>
        <dbReference type="Rhea" id="RHEA:27274"/>
        <dbReference type="ChEBI" id="CHEBI:15378"/>
        <dbReference type="ChEBI" id="CHEBI:57540"/>
        <dbReference type="ChEBI" id="CHEBI:57945"/>
        <dbReference type="ChEBI" id="CHEBI:58890"/>
        <dbReference type="ChEBI" id="CHEBI:59545"/>
        <dbReference type="EC" id="1.1.1.302"/>
    </reaction>
</comment>
<dbReference type="KEGG" id="ppa:PAS_chr3_0156"/>
<dbReference type="FunCoup" id="C4R3P7">
    <property type="interactions" value="118"/>
</dbReference>
<protein>
    <recommendedName>
        <fullName evidence="5">2,5-diamino-6-ribosylamino-4(3H)-pyrimidinone 5'-phosphate reductase</fullName>
        <ecNumber evidence="4">1.1.1.302</ecNumber>
    </recommendedName>
    <alternativeName>
        <fullName evidence="10">2,5-diamino-6-(5-phospho-D-ribosylamino)pyrimidin-4(3H)-one reductase</fullName>
    </alternativeName>
    <alternativeName>
        <fullName evidence="9">2,5-diamino-6-ribitylamino-4(3H)-pyrimidinone 5'-phosphate synthase</fullName>
    </alternativeName>
</protein>
<proteinExistence type="inferred from homology"/>
<dbReference type="InterPro" id="IPR002734">
    <property type="entry name" value="RibDG_C"/>
</dbReference>
<evidence type="ECO:0000256" key="3">
    <source>
        <dbReference type="ARBA" id="ARBA00009723"/>
    </source>
</evidence>
<evidence type="ECO:0000256" key="7">
    <source>
        <dbReference type="ARBA" id="ARBA00022857"/>
    </source>
</evidence>
<reference evidence="14 15" key="1">
    <citation type="journal article" date="2009" name="Nat. Biotechnol.">
        <title>Genome sequence of the recombinant protein production host Pichia pastoris.</title>
        <authorList>
            <person name="De Schutter K."/>
            <person name="Lin Y.C."/>
            <person name="Tiels P."/>
            <person name="Van Hecke A."/>
            <person name="Glinka S."/>
            <person name="Weber-Lehmann J."/>
            <person name="Rouze P."/>
            <person name="Van de Peer Y."/>
            <person name="Callewaert N."/>
        </authorList>
    </citation>
    <scope>NUCLEOTIDE SEQUENCE [LARGE SCALE GENOMIC DNA]</scope>
    <source>
        <strain evidence="15">GS115 / ATCC 20864</strain>
    </source>
</reference>
<accession>C4R3P7</accession>
<evidence type="ECO:0000256" key="6">
    <source>
        <dbReference type="ARBA" id="ARBA00022619"/>
    </source>
</evidence>
<evidence type="ECO:0000256" key="11">
    <source>
        <dbReference type="ARBA" id="ARBA00047550"/>
    </source>
</evidence>
<dbReference type="EMBL" id="FN392321">
    <property type="protein sequence ID" value="CAY70110.1"/>
    <property type="molecule type" value="Genomic_DNA"/>
</dbReference>
<keyword evidence="15" id="KW-1185">Reference proteome</keyword>
<dbReference type="GO" id="GO:0008703">
    <property type="term" value="F:5-amino-6-(5-phosphoribosylamino)uracil reductase activity"/>
    <property type="evidence" value="ECO:0007669"/>
    <property type="project" value="EnsemblFungi"/>
</dbReference>
<dbReference type="EC" id="1.1.1.302" evidence="4"/>
<gene>
    <name evidence="14" type="ordered locus">PAS_chr3_0156</name>
</gene>
<dbReference type="InterPro" id="IPR050765">
    <property type="entry name" value="Riboflavin_Biosynth_HTPR"/>
</dbReference>
<evidence type="ECO:0000256" key="12">
    <source>
        <dbReference type="ARBA" id="ARBA00049020"/>
    </source>
</evidence>
<comment type="similarity">
    <text evidence="3">Belongs to the HTP reductase family.</text>
</comment>
<dbReference type="GeneID" id="8199431"/>
<dbReference type="STRING" id="644223.C4R3P7"/>
<evidence type="ECO:0000256" key="8">
    <source>
        <dbReference type="ARBA" id="ARBA00023002"/>
    </source>
</evidence>
<keyword evidence="8" id="KW-0560">Oxidoreductase</keyword>
<dbReference type="Pfam" id="PF01872">
    <property type="entry name" value="RibD_C"/>
    <property type="match status" value="1"/>
</dbReference>
<comment type="function">
    <text evidence="1">Catalyzes an early step in riboflavin biosynthesis, the NADPH-dependent reduction of the ribose side chain of 2,5-diamino-6-ribosylamino-4(3H)-pyrimidinone 5'-phosphate, yielding 2,5-diamino-6-ribitylamino-4(3H)-pyrimidinone 5'-phosphate.</text>
</comment>
<evidence type="ECO:0000256" key="9">
    <source>
        <dbReference type="ARBA" id="ARBA00030073"/>
    </source>
</evidence>
<dbReference type="Proteomes" id="UP000000314">
    <property type="component" value="Chromosome 3"/>
</dbReference>
<feature type="domain" description="Bacterial bifunctional deaminase-reductase C-terminal" evidence="13">
    <location>
        <begin position="22"/>
        <end position="231"/>
    </location>
</feature>
<dbReference type="PANTHER" id="PTHR38011:SF7">
    <property type="entry name" value="2,5-DIAMINO-6-RIBOSYLAMINO-4(3H)-PYRIMIDINONE 5'-PHOSPHATE REDUCTASE"/>
    <property type="match status" value="1"/>
</dbReference>
<dbReference type="HOGENOM" id="CLU_036590_5_0_1"/>
<dbReference type="SUPFAM" id="SSF53597">
    <property type="entry name" value="Dihydrofolate reductase-like"/>
    <property type="match status" value="1"/>
</dbReference>
<evidence type="ECO:0000256" key="5">
    <source>
        <dbReference type="ARBA" id="ARBA00015035"/>
    </source>
</evidence>
<organism evidence="14 15">
    <name type="scientific">Komagataella phaffii (strain GS115 / ATCC 20864)</name>
    <name type="common">Yeast</name>
    <name type="synonym">Pichia pastoris</name>
    <dbReference type="NCBI Taxonomy" id="644223"/>
    <lineage>
        <taxon>Eukaryota</taxon>
        <taxon>Fungi</taxon>
        <taxon>Dikarya</taxon>
        <taxon>Ascomycota</taxon>
        <taxon>Saccharomycotina</taxon>
        <taxon>Pichiomycetes</taxon>
        <taxon>Pichiales</taxon>
        <taxon>Pichiaceae</taxon>
        <taxon>Komagataella</taxon>
    </lineage>
</organism>
<comment type="pathway">
    <text evidence="2">Cofactor biosynthesis; riboflavin biosynthesis.</text>
</comment>
<dbReference type="GO" id="GO:0009231">
    <property type="term" value="P:riboflavin biosynthetic process"/>
    <property type="evidence" value="ECO:0007669"/>
    <property type="project" value="UniProtKB-KW"/>
</dbReference>
<evidence type="ECO:0000256" key="10">
    <source>
        <dbReference type="ARBA" id="ARBA00031630"/>
    </source>
</evidence>
<dbReference type="PANTHER" id="PTHR38011">
    <property type="entry name" value="DIHYDROFOLATE REDUCTASE FAMILY PROTEIN (AFU_ORTHOLOGUE AFUA_8G06820)"/>
    <property type="match status" value="1"/>
</dbReference>
<name>C4R3P7_KOMPG</name>
<evidence type="ECO:0000313" key="14">
    <source>
        <dbReference type="EMBL" id="CAY70110.1"/>
    </source>
</evidence>
<dbReference type="Gene3D" id="3.40.430.10">
    <property type="entry name" value="Dihydrofolate Reductase, subunit A"/>
    <property type="match status" value="1"/>
</dbReference>
<evidence type="ECO:0000256" key="1">
    <source>
        <dbReference type="ARBA" id="ARBA00003555"/>
    </source>
</evidence>